<dbReference type="Proteomes" id="UP000018721">
    <property type="component" value="Unassembled WGS sequence"/>
</dbReference>
<gene>
    <name evidence="2" type="ORF">F443_10499</name>
</gene>
<reference evidence="2 3" key="1">
    <citation type="submission" date="2013-11" db="EMBL/GenBank/DDBJ databases">
        <title>The Genome Sequence of Phytophthora parasitica P1569.</title>
        <authorList>
            <consortium name="The Broad Institute Genomics Platform"/>
            <person name="Russ C."/>
            <person name="Tyler B."/>
            <person name="Panabieres F."/>
            <person name="Shan W."/>
            <person name="Tripathy S."/>
            <person name="Grunwald N."/>
            <person name="Machado M."/>
            <person name="Johnson C.S."/>
            <person name="Arredondo F."/>
            <person name="Hong C."/>
            <person name="Coffey M."/>
            <person name="Young S.K."/>
            <person name="Zeng Q."/>
            <person name="Gargeya S."/>
            <person name="Fitzgerald M."/>
            <person name="Abouelleil A."/>
            <person name="Alvarado L."/>
            <person name="Chapman S.B."/>
            <person name="Gainer-Dewar J."/>
            <person name="Goldberg J."/>
            <person name="Griggs A."/>
            <person name="Gujja S."/>
            <person name="Hansen M."/>
            <person name="Howarth C."/>
            <person name="Imamovic A."/>
            <person name="Ireland A."/>
            <person name="Larimer J."/>
            <person name="McCowan C."/>
            <person name="Murphy C."/>
            <person name="Pearson M."/>
            <person name="Poon T.W."/>
            <person name="Priest M."/>
            <person name="Roberts A."/>
            <person name="Saif S."/>
            <person name="Shea T."/>
            <person name="Sykes S."/>
            <person name="Wortman J."/>
            <person name="Nusbaum C."/>
            <person name="Birren B."/>
        </authorList>
    </citation>
    <scope>NUCLEOTIDE SEQUENCE [LARGE SCALE GENOMIC DNA]</scope>
    <source>
        <strain evidence="2 3">P1569</strain>
    </source>
</reference>
<feature type="compositionally biased region" description="Basic and acidic residues" evidence="1">
    <location>
        <begin position="11"/>
        <end position="20"/>
    </location>
</feature>
<feature type="compositionally biased region" description="Polar residues" evidence="1">
    <location>
        <begin position="38"/>
        <end position="49"/>
    </location>
</feature>
<accession>V9EZW3</accession>
<evidence type="ECO:0000313" key="3">
    <source>
        <dbReference type="Proteomes" id="UP000018721"/>
    </source>
</evidence>
<organism evidence="2 3">
    <name type="scientific">Phytophthora nicotianae P1569</name>
    <dbReference type="NCBI Taxonomy" id="1317065"/>
    <lineage>
        <taxon>Eukaryota</taxon>
        <taxon>Sar</taxon>
        <taxon>Stramenopiles</taxon>
        <taxon>Oomycota</taxon>
        <taxon>Peronosporomycetes</taxon>
        <taxon>Peronosporales</taxon>
        <taxon>Peronosporaceae</taxon>
        <taxon>Phytophthora</taxon>
    </lineage>
</organism>
<dbReference type="eggNOG" id="ENOG502S3DU">
    <property type="taxonomic scope" value="Eukaryota"/>
</dbReference>
<protein>
    <submittedName>
        <fullName evidence="2">Uncharacterized protein</fullName>
    </submittedName>
</protein>
<evidence type="ECO:0000256" key="1">
    <source>
        <dbReference type="SAM" id="MobiDB-lite"/>
    </source>
</evidence>
<dbReference type="HOGENOM" id="CLU_1006356_0_0_1"/>
<evidence type="ECO:0000313" key="2">
    <source>
        <dbReference type="EMBL" id="ETI44820.1"/>
    </source>
</evidence>
<keyword evidence="3" id="KW-1185">Reference proteome</keyword>
<feature type="region of interest" description="Disordered" evidence="1">
    <location>
        <begin position="1"/>
        <end position="117"/>
    </location>
</feature>
<proteinExistence type="predicted"/>
<sequence length="282" mass="31666">MRQPALPTGRPSDEEADRQRLRVQQYNDEHRRRHVPGSVSQRPSGSEAQRSPEPPGSPTQRRTRHGELESGDVATGEMARSPARSETSFQRPSRPASSSRDVRTPNPFPNRSWPASNDLCNAPPLFSKYEDELTEPGVISNDLDGAQSRQIAAGSHSRPNRPVARPIVGTSRRDYGYVRTSPAETARRAALQLLDTYTCGPSARTTDEVLKGEPVPSMQTVPVVFAEGETTDAYEAQFQNWVEIARRLHSYDALRASFSETDIRIERRLRFDFAKRQAKRRT</sequence>
<name>V9EZW3_PHYNI</name>
<feature type="compositionally biased region" description="Polar residues" evidence="1">
    <location>
        <begin position="84"/>
        <end position="99"/>
    </location>
</feature>
<dbReference type="AlphaFoldDB" id="V9EZW3"/>
<comment type="caution">
    <text evidence="2">The sequence shown here is derived from an EMBL/GenBank/DDBJ whole genome shotgun (WGS) entry which is preliminary data.</text>
</comment>
<dbReference type="EMBL" id="ANIZ01001775">
    <property type="protein sequence ID" value="ETI44820.1"/>
    <property type="molecule type" value="Genomic_DNA"/>
</dbReference>